<comment type="caution">
    <text evidence="2">The sequence shown here is derived from an EMBL/GenBank/DDBJ whole genome shotgun (WGS) entry which is preliminary data.</text>
</comment>
<dbReference type="Proteomes" id="UP000640426">
    <property type="component" value="Unassembled WGS sequence"/>
</dbReference>
<keyword evidence="1" id="KW-1133">Transmembrane helix</keyword>
<feature type="transmembrane region" description="Helical" evidence="1">
    <location>
        <begin position="60"/>
        <end position="80"/>
    </location>
</feature>
<evidence type="ECO:0000313" key="3">
    <source>
        <dbReference type="Proteomes" id="UP000640426"/>
    </source>
</evidence>
<dbReference type="EMBL" id="JAELXS010000009">
    <property type="protein sequence ID" value="MBJ6123204.1"/>
    <property type="molecule type" value="Genomic_DNA"/>
</dbReference>
<keyword evidence="3" id="KW-1185">Reference proteome</keyword>
<evidence type="ECO:0000256" key="1">
    <source>
        <dbReference type="SAM" id="Phobius"/>
    </source>
</evidence>
<dbReference type="RefSeq" id="WP_199040177.1">
    <property type="nucleotide sequence ID" value="NZ_JAELXS010000009.1"/>
</dbReference>
<protein>
    <recommendedName>
        <fullName evidence="4">Integral membrane protein</fullName>
    </recommendedName>
</protein>
<name>A0ABS0XT19_9SPHN</name>
<accession>A0ABS0XT19</accession>
<evidence type="ECO:0008006" key="4">
    <source>
        <dbReference type="Google" id="ProtNLM"/>
    </source>
</evidence>
<feature type="transmembrane region" description="Helical" evidence="1">
    <location>
        <begin position="28"/>
        <end position="48"/>
    </location>
</feature>
<organism evidence="2 3">
    <name type="scientific">Sphingomonas mollis</name>
    <dbReference type="NCBI Taxonomy" id="2795726"/>
    <lineage>
        <taxon>Bacteria</taxon>
        <taxon>Pseudomonadati</taxon>
        <taxon>Pseudomonadota</taxon>
        <taxon>Alphaproteobacteria</taxon>
        <taxon>Sphingomonadales</taxon>
        <taxon>Sphingomonadaceae</taxon>
        <taxon>Sphingomonas</taxon>
    </lineage>
</organism>
<sequence length="166" mass="18096">MIHILFFYALLATACGYAAYRGGAPERWVAGILLAGTVATWAVAIGLGGSHAGHFIGLEYGVLIVDSIMLVALMVVAALADRFWPLWMTALHGFGVVGHVAKAMAPEIMPNVYQAAHLFSAYPVTILLILATRWHVRRLREAGHDRSWSIFWRPSTPCWQPAGPTS</sequence>
<feature type="transmembrane region" description="Helical" evidence="1">
    <location>
        <begin position="112"/>
        <end position="131"/>
    </location>
</feature>
<keyword evidence="1" id="KW-0472">Membrane</keyword>
<gene>
    <name evidence="2" type="ORF">JAO74_15530</name>
</gene>
<proteinExistence type="predicted"/>
<evidence type="ECO:0000313" key="2">
    <source>
        <dbReference type="EMBL" id="MBJ6123204.1"/>
    </source>
</evidence>
<keyword evidence="1" id="KW-0812">Transmembrane</keyword>
<reference evidence="3" key="1">
    <citation type="submission" date="2020-12" db="EMBL/GenBank/DDBJ databases">
        <title>Hymenobacter sp.</title>
        <authorList>
            <person name="Kim M.K."/>
        </authorList>
    </citation>
    <scope>NUCLEOTIDE SEQUENCE [LARGE SCALE GENOMIC DNA]</scope>
    <source>
        <strain evidence="3">BT553</strain>
    </source>
</reference>